<feature type="chain" id="PRO_5012181275" evidence="2">
    <location>
        <begin position="16"/>
        <end position="109"/>
    </location>
</feature>
<sequence length="109" mass="12341">MTSLLVALRFLLSAALPALIVSASACVCFLLFLWRCLHTPQDCRIFKHNFTQFFVEQNINSLFHNSSWLFVGFCLANFSQLAAGVYELALYIVTLARLLVKFNASTERC</sequence>
<feature type="signal peptide" evidence="2">
    <location>
        <begin position="1"/>
        <end position="15"/>
    </location>
</feature>
<protein>
    <submittedName>
        <fullName evidence="3">Uncharacterized protein</fullName>
    </submittedName>
</protein>
<dbReference type="AlphaFoldDB" id="A0A034WTL3"/>
<keyword evidence="2" id="KW-0732">Signal</keyword>
<proteinExistence type="predicted"/>
<evidence type="ECO:0000256" key="2">
    <source>
        <dbReference type="SAM" id="SignalP"/>
    </source>
</evidence>
<accession>A0A034WTL3</accession>
<reference evidence="3" key="1">
    <citation type="journal article" date="2014" name="BMC Genomics">
        <title>Characterizing the developmental transcriptome of the oriental fruit fly, Bactrocera dorsalis (Diptera: Tephritidae) through comparative genomic analysis with Drosophila melanogaster utilizing modENCODE datasets.</title>
        <authorList>
            <person name="Geib S.M."/>
            <person name="Calla B."/>
            <person name="Hall B."/>
            <person name="Hou S."/>
            <person name="Manoukis N.C."/>
        </authorList>
    </citation>
    <scope>NUCLEOTIDE SEQUENCE</scope>
    <source>
        <strain evidence="3">Punador</strain>
    </source>
</reference>
<organism evidence="3">
    <name type="scientific">Bactrocera dorsalis</name>
    <name type="common">Oriental fruit fly</name>
    <name type="synonym">Dacus dorsalis</name>
    <dbReference type="NCBI Taxonomy" id="27457"/>
    <lineage>
        <taxon>Eukaryota</taxon>
        <taxon>Metazoa</taxon>
        <taxon>Ecdysozoa</taxon>
        <taxon>Arthropoda</taxon>
        <taxon>Hexapoda</taxon>
        <taxon>Insecta</taxon>
        <taxon>Pterygota</taxon>
        <taxon>Neoptera</taxon>
        <taxon>Endopterygota</taxon>
        <taxon>Diptera</taxon>
        <taxon>Brachycera</taxon>
        <taxon>Muscomorpha</taxon>
        <taxon>Tephritoidea</taxon>
        <taxon>Tephritidae</taxon>
        <taxon>Bactrocera</taxon>
        <taxon>Bactrocera</taxon>
    </lineage>
</organism>
<evidence type="ECO:0000256" key="1">
    <source>
        <dbReference type="SAM" id="Phobius"/>
    </source>
</evidence>
<keyword evidence="1" id="KW-0812">Transmembrane</keyword>
<keyword evidence="1" id="KW-1133">Transmembrane helix</keyword>
<name>A0A034WTL3_BACDO</name>
<evidence type="ECO:0000313" key="3">
    <source>
        <dbReference type="EMBL" id="JAC58886.1"/>
    </source>
</evidence>
<keyword evidence="1" id="KW-0472">Membrane</keyword>
<feature type="transmembrane region" description="Helical" evidence="1">
    <location>
        <begin position="68"/>
        <end position="93"/>
    </location>
</feature>
<dbReference type="EMBL" id="GAKP01000066">
    <property type="protein sequence ID" value="JAC58886.1"/>
    <property type="molecule type" value="Transcribed_RNA"/>
</dbReference>